<feature type="chain" id="PRO_5033056642" evidence="3">
    <location>
        <begin position="21"/>
        <end position="147"/>
    </location>
</feature>
<keyword evidence="5" id="KW-1185">Reference proteome</keyword>
<comment type="subcellular location">
    <subcellularLocation>
        <location evidence="1">Secreted</location>
    </subcellularLocation>
</comment>
<accession>H9GH77</accession>
<protein>
    <submittedName>
        <fullName evidence="4">Uncharacterized protein</fullName>
    </submittedName>
</protein>
<reference evidence="4" key="1">
    <citation type="submission" date="2009-12" db="EMBL/GenBank/DDBJ databases">
        <title>The Genome Sequence of Anolis carolinensis (Green Anole Lizard).</title>
        <authorList>
            <consortium name="The Genome Sequencing Platform"/>
            <person name="Di Palma F."/>
            <person name="Alfoldi J."/>
            <person name="Heiman D."/>
            <person name="Young S."/>
            <person name="Grabherr M."/>
            <person name="Johnson J."/>
            <person name="Lander E.S."/>
            <person name="Lindblad-Toh K."/>
        </authorList>
    </citation>
    <scope>NUCLEOTIDE SEQUENCE [LARGE SCALE GENOMIC DNA]</scope>
    <source>
        <strain evidence="4">JBL SC #1</strain>
    </source>
</reference>
<evidence type="ECO:0000313" key="4">
    <source>
        <dbReference type="Ensembl" id="ENSACAP00000010919.3"/>
    </source>
</evidence>
<reference evidence="4" key="3">
    <citation type="submission" date="2025-09" db="UniProtKB">
        <authorList>
            <consortium name="Ensembl"/>
        </authorList>
    </citation>
    <scope>IDENTIFICATION</scope>
</reference>
<proteinExistence type="predicted"/>
<dbReference type="GO" id="GO:0005576">
    <property type="term" value="C:extracellular region"/>
    <property type="evidence" value="ECO:0007669"/>
    <property type="project" value="UniProtKB-SubCell"/>
</dbReference>
<dbReference type="HOGENOM" id="CLU_049894_10_1_1"/>
<feature type="signal peptide" evidence="3">
    <location>
        <begin position="1"/>
        <end position="20"/>
    </location>
</feature>
<evidence type="ECO:0000256" key="1">
    <source>
        <dbReference type="ARBA" id="ARBA00004613"/>
    </source>
</evidence>
<keyword evidence="3" id="KW-0732">Signal</keyword>
<dbReference type="eggNOG" id="KOG4297">
    <property type="taxonomic scope" value="Eukaryota"/>
</dbReference>
<organism evidence="4 5">
    <name type="scientific">Anolis carolinensis</name>
    <name type="common">Green anole</name>
    <name type="synonym">American chameleon</name>
    <dbReference type="NCBI Taxonomy" id="28377"/>
    <lineage>
        <taxon>Eukaryota</taxon>
        <taxon>Metazoa</taxon>
        <taxon>Chordata</taxon>
        <taxon>Craniata</taxon>
        <taxon>Vertebrata</taxon>
        <taxon>Euteleostomi</taxon>
        <taxon>Lepidosauria</taxon>
        <taxon>Squamata</taxon>
        <taxon>Bifurcata</taxon>
        <taxon>Unidentata</taxon>
        <taxon>Episquamata</taxon>
        <taxon>Toxicofera</taxon>
        <taxon>Iguania</taxon>
        <taxon>Dactyloidae</taxon>
        <taxon>Anolis</taxon>
    </lineage>
</organism>
<name>H9GH77_ANOCA</name>
<evidence type="ECO:0000256" key="2">
    <source>
        <dbReference type="ARBA" id="ARBA00022525"/>
    </source>
</evidence>
<dbReference type="AlphaFoldDB" id="H9GH77"/>
<dbReference type="SUPFAM" id="SSF56436">
    <property type="entry name" value="C-type lectin-like"/>
    <property type="match status" value="1"/>
</dbReference>
<evidence type="ECO:0000313" key="5">
    <source>
        <dbReference type="Proteomes" id="UP000001646"/>
    </source>
</evidence>
<evidence type="ECO:0000256" key="3">
    <source>
        <dbReference type="SAM" id="SignalP"/>
    </source>
</evidence>
<keyword evidence="2" id="KW-0964">Secreted</keyword>
<dbReference type="InterPro" id="IPR016186">
    <property type="entry name" value="C-type_lectin-like/link_sf"/>
</dbReference>
<reference evidence="4" key="2">
    <citation type="submission" date="2025-08" db="UniProtKB">
        <authorList>
            <consortium name="Ensembl"/>
        </authorList>
    </citation>
    <scope>IDENTIFICATION</scope>
</reference>
<dbReference type="Gene3D" id="3.10.100.10">
    <property type="entry name" value="Mannose-Binding Protein A, subunit A"/>
    <property type="match status" value="1"/>
</dbReference>
<sequence length="147" mass="16433">EAHRLLKQLLLLSKMHFALLLQVACQQYGQNSHLASFLSAQENTMVAQFIIANYPGIESVWIGFHDPKKVRTLPFIPACLHAWPEDWLQKPSCTTAVIVLHCADVPSNLLDASIWSGCPFPALFKKATHLCKTMYSFHDSIALSRGS</sequence>
<dbReference type="Ensembl" id="ENSACAT00000011147.3">
    <property type="protein sequence ID" value="ENSACAP00000010919.3"/>
    <property type="gene ID" value="ENSACAG00000011151.3"/>
</dbReference>
<dbReference type="InParanoid" id="H9GH77"/>
<dbReference type="Bgee" id="ENSACAG00000011151">
    <property type="expression patterns" value="Expressed in brain and 1 other cell type or tissue"/>
</dbReference>
<dbReference type="InterPro" id="IPR016187">
    <property type="entry name" value="CTDL_fold"/>
</dbReference>
<dbReference type="Proteomes" id="UP000001646">
    <property type="component" value="Unplaced"/>
</dbReference>